<feature type="transmembrane region" description="Helical" evidence="1">
    <location>
        <begin position="20"/>
        <end position="37"/>
    </location>
</feature>
<accession>A0ABR2UK33</accession>
<keyword evidence="1" id="KW-1133">Transmembrane helix</keyword>
<keyword evidence="1" id="KW-0812">Transmembrane</keyword>
<evidence type="ECO:0000313" key="3">
    <source>
        <dbReference type="Proteomes" id="UP001408356"/>
    </source>
</evidence>
<organism evidence="2 3">
    <name type="scientific">Seiridium unicorne</name>
    <dbReference type="NCBI Taxonomy" id="138068"/>
    <lineage>
        <taxon>Eukaryota</taxon>
        <taxon>Fungi</taxon>
        <taxon>Dikarya</taxon>
        <taxon>Ascomycota</taxon>
        <taxon>Pezizomycotina</taxon>
        <taxon>Sordariomycetes</taxon>
        <taxon>Xylariomycetidae</taxon>
        <taxon>Amphisphaeriales</taxon>
        <taxon>Sporocadaceae</taxon>
        <taxon>Seiridium</taxon>
    </lineage>
</organism>
<gene>
    <name evidence="2" type="ORF">SUNI508_10999</name>
</gene>
<name>A0ABR2UK33_9PEZI</name>
<dbReference type="EMBL" id="JARVKF010000423">
    <property type="protein sequence ID" value="KAK9414716.1"/>
    <property type="molecule type" value="Genomic_DNA"/>
</dbReference>
<protein>
    <submittedName>
        <fullName evidence="2">Uncharacterized protein</fullName>
    </submittedName>
</protein>
<sequence length="91" mass="9757">MGVASGIGHFFQSIIEVFQGILQAIFNAFALVINVIVDTGKGAVNFIEGTLGFAIHNFFLLGTVAAAVLGYLYYQQRQNGSTRASKTLKSN</sequence>
<comment type="caution">
    <text evidence="2">The sequence shown here is derived from an EMBL/GenBank/DDBJ whole genome shotgun (WGS) entry which is preliminary data.</text>
</comment>
<keyword evidence="1" id="KW-0472">Membrane</keyword>
<proteinExistence type="predicted"/>
<dbReference type="Proteomes" id="UP001408356">
    <property type="component" value="Unassembled WGS sequence"/>
</dbReference>
<evidence type="ECO:0000313" key="2">
    <source>
        <dbReference type="EMBL" id="KAK9414716.1"/>
    </source>
</evidence>
<reference evidence="2 3" key="1">
    <citation type="journal article" date="2024" name="J. Plant Pathol.">
        <title>Sequence and assembly of the genome of Seiridium unicorne, isolate CBS 538.82, causal agent of cypress canker disease.</title>
        <authorList>
            <person name="Scali E."/>
            <person name="Rocca G.D."/>
            <person name="Danti R."/>
            <person name="Garbelotto M."/>
            <person name="Barberini S."/>
            <person name="Baroncelli R."/>
            <person name="Emiliani G."/>
        </authorList>
    </citation>
    <scope>NUCLEOTIDE SEQUENCE [LARGE SCALE GENOMIC DNA]</scope>
    <source>
        <strain evidence="2 3">BM-138-508</strain>
    </source>
</reference>
<feature type="transmembrane region" description="Helical" evidence="1">
    <location>
        <begin position="49"/>
        <end position="74"/>
    </location>
</feature>
<keyword evidence="3" id="KW-1185">Reference proteome</keyword>
<evidence type="ECO:0000256" key="1">
    <source>
        <dbReference type="SAM" id="Phobius"/>
    </source>
</evidence>